<dbReference type="Proteomes" id="UP001327093">
    <property type="component" value="Unassembled WGS sequence"/>
</dbReference>
<dbReference type="EMBL" id="JAWLNX010000014">
    <property type="protein sequence ID" value="MEB3369810.1"/>
    <property type="molecule type" value="Genomic_DNA"/>
</dbReference>
<proteinExistence type="predicted"/>
<gene>
    <name evidence="1" type="ORF">R4I43_20585</name>
</gene>
<evidence type="ECO:0000313" key="1">
    <source>
        <dbReference type="EMBL" id="MEB3369810.1"/>
    </source>
</evidence>
<protein>
    <submittedName>
        <fullName evidence="1">Uncharacterized protein</fullName>
    </submittedName>
</protein>
<keyword evidence="2" id="KW-1185">Reference proteome</keyword>
<organism evidence="1 2">
    <name type="scientific">Saccharopolyspora mangrovi</name>
    <dbReference type="NCBI Taxonomy" id="3082379"/>
    <lineage>
        <taxon>Bacteria</taxon>
        <taxon>Bacillati</taxon>
        <taxon>Actinomycetota</taxon>
        <taxon>Actinomycetes</taxon>
        <taxon>Pseudonocardiales</taxon>
        <taxon>Pseudonocardiaceae</taxon>
        <taxon>Saccharopolyspora</taxon>
    </lineage>
</organism>
<sequence>MTTTPRDRAAQQRRRTGWIMITAYARGSFPAPEPSSVDDPVLREASRNAVFWLGLNLALGKSDAEARENAYFAALRSAQDTTSSSPTRL</sequence>
<dbReference type="RefSeq" id="WP_324267293.1">
    <property type="nucleotide sequence ID" value="NZ_JAWLNX010000014.1"/>
</dbReference>
<comment type="caution">
    <text evidence="1">The sequence shown here is derived from an EMBL/GenBank/DDBJ whole genome shotgun (WGS) entry which is preliminary data.</text>
</comment>
<name>A0ABU6AEQ9_9PSEU</name>
<evidence type="ECO:0000313" key="2">
    <source>
        <dbReference type="Proteomes" id="UP001327093"/>
    </source>
</evidence>
<reference evidence="1 2" key="1">
    <citation type="submission" date="2023-10" db="EMBL/GenBank/DDBJ databases">
        <title>Saccharopolyspora sp. nov., isolated from mangrove soil.</title>
        <authorList>
            <person name="Lu Y."/>
            <person name="Liu W."/>
        </authorList>
    </citation>
    <scope>NUCLEOTIDE SEQUENCE [LARGE SCALE GENOMIC DNA]</scope>
    <source>
        <strain evidence="1 2">S2-29</strain>
    </source>
</reference>
<accession>A0ABU6AEQ9</accession>